<sequence length="345" mass="38109">MKRHEVDHAKTPSGYSGIVIPRRLSEISNTVSEQSSSLRLQWDDLNWETRSDLIGQGAVRRCQSLSPSDVSDFSEFQAARKLFDDITTISFDEHLGVDEGYMDATPTGEGSFSSISDTHEFIEKNCMTDSKHLYKIVTGCSPGSDSFSVNSNMTSRSFQSLRQCAASTSLSNGLLDLTSPTSASVGDGFSNSMTDSAISRGSTSTGDDRLNNTSLNDFNGSVSCNSRTDDYDKVDPCAESYCATSISKKKNDSIFADDRRLCILRRSDLYDQGVFGVSHTGNSFKRSAFFVNRIPESSILYEDCEENESLKRGNNFSGSLKLLNATLRKLFNTLVKEYVVEFILF</sequence>
<dbReference type="Proteomes" id="UP000046393">
    <property type="component" value="Unplaced"/>
</dbReference>
<proteinExistence type="predicted"/>
<evidence type="ECO:0000313" key="1">
    <source>
        <dbReference type="Proteomes" id="UP000046393"/>
    </source>
</evidence>
<dbReference type="WBParaSite" id="SMUV_0000337301-mRNA-1">
    <property type="protein sequence ID" value="SMUV_0000337301-mRNA-1"/>
    <property type="gene ID" value="SMUV_0000337301"/>
</dbReference>
<name>A0A0N5AGD0_9BILA</name>
<evidence type="ECO:0000313" key="2">
    <source>
        <dbReference type="WBParaSite" id="SMUV_0000337301-mRNA-1"/>
    </source>
</evidence>
<dbReference type="AlphaFoldDB" id="A0A0N5AGD0"/>
<organism evidence="1 2">
    <name type="scientific">Syphacia muris</name>
    <dbReference type="NCBI Taxonomy" id="451379"/>
    <lineage>
        <taxon>Eukaryota</taxon>
        <taxon>Metazoa</taxon>
        <taxon>Ecdysozoa</taxon>
        <taxon>Nematoda</taxon>
        <taxon>Chromadorea</taxon>
        <taxon>Rhabditida</taxon>
        <taxon>Spirurina</taxon>
        <taxon>Oxyuridomorpha</taxon>
        <taxon>Oxyuroidea</taxon>
        <taxon>Oxyuridae</taxon>
        <taxon>Syphacia</taxon>
    </lineage>
</organism>
<keyword evidence="1" id="KW-1185">Reference proteome</keyword>
<protein>
    <submittedName>
        <fullName evidence="2">Autophagy-related protein 13</fullName>
    </submittedName>
</protein>
<accession>A0A0N5AGD0</accession>
<reference evidence="2" key="1">
    <citation type="submission" date="2017-02" db="UniProtKB">
        <authorList>
            <consortium name="WormBaseParasite"/>
        </authorList>
    </citation>
    <scope>IDENTIFICATION</scope>
</reference>